<keyword evidence="3" id="KW-1185">Reference proteome</keyword>
<keyword evidence="1" id="KW-1133">Transmembrane helix</keyword>
<dbReference type="OrthoDB" id="15218at2"/>
<feature type="transmembrane region" description="Helical" evidence="1">
    <location>
        <begin position="46"/>
        <end position="65"/>
    </location>
</feature>
<feature type="transmembrane region" description="Helical" evidence="1">
    <location>
        <begin position="12"/>
        <end position="34"/>
    </location>
</feature>
<sequence length="131" mass="14851">MQNILYNISQVLGITIIHSLWQGLLIYFVLRLALMFSGKLSASKKYLFAAVSLLAITGWFCYTFINQINIYNWLAIAPSKLPILPLLAELPSGIGQFSDQSVRYFYSIEEYLPYIATAYVIGLLFNTGRLI</sequence>
<feature type="transmembrane region" description="Helical" evidence="1">
    <location>
        <begin position="111"/>
        <end position="128"/>
    </location>
</feature>
<proteinExistence type="predicted"/>
<dbReference type="Proteomes" id="UP000215002">
    <property type="component" value="Chromosome"/>
</dbReference>
<dbReference type="EMBL" id="CP022743">
    <property type="protein sequence ID" value="ASU35994.1"/>
    <property type="molecule type" value="Genomic_DNA"/>
</dbReference>
<evidence type="ECO:0000256" key="1">
    <source>
        <dbReference type="SAM" id="Phobius"/>
    </source>
</evidence>
<keyword evidence="1" id="KW-0812">Transmembrane</keyword>
<keyword evidence="1" id="KW-0472">Membrane</keyword>
<dbReference type="KEGG" id="muc:MuYL_4109"/>
<organism evidence="2 3">
    <name type="scientific">Mucilaginibacter xinganensis</name>
    <dbReference type="NCBI Taxonomy" id="1234841"/>
    <lineage>
        <taxon>Bacteria</taxon>
        <taxon>Pseudomonadati</taxon>
        <taxon>Bacteroidota</taxon>
        <taxon>Sphingobacteriia</taxon>
        <taxon>Sphingobacteriales</taxon>
        <taxon>Sphingobacteriaceae</taxon>
        <taxon>Mucilaginibacter</taxon>
    </lineage>
</organism>
<evidence type="ECO:0000313" key="2">
    <source>
        <dbReference type="EMBL" id="ASU35994.1"/>
    </source>
</evidence>
<gene>
    <name evidence="2" type="ORF">MuYL_4109</name>
</gene>
<dbReference type="RefSeq" id="WP_094572079.1">
    <property type="nucleotide sequence ID" value="NZ_CP022743.1"/>
</dbReference>
<name>A0A223P228_9SPHI</name>
<evidence type="ECO:0000313" key="3">
    <source>
        <dbReference type="Proteomes" id="UP000215002"/>
    </source>
</evidence>
<accession>A0A223P228</accession>
<protein>
    <submittedName>
        <fullName evidence="2">Uncharacterized protein</fullName>
    </submittedName>
</protein>
<reference evidence="2 3" key="1">
    <citation type="submission" date="2017-08" db="EMBL/GenBank/DDBJ databases">
        <title>Complete genome sequence of Mucilaginibacter sp. strain BJC16-A31.</title>
        <authorList>
            <consortium name="Henan University of Science and Technology"/>
            <person name="You X."/>
        </authorList>
    </citation>
    <scope>NUCLEOTIDE SEQUENCE [LARGE SCALE GENOMIC DNA]</scope>
    <source>
        <strain evidence="2 3">BJC16-A31</strain>
    </source>
</reference>
<dbReference type="AlphaFoldDB" id="A0A223P228"/>